<dbReference type="InterPro" id="IPR019356">
    <property type="entry name" value="Menorin_dom"/>
</dbReference>
<accession>F1L0E9</accession>
<feature type="domain" description="Menorin C-terminal" evidence="4">
    <location>
        <begin position="304"/>
        <end position="498"/>
    </location>
</feature>
<dbReference type="EMBL" id="JI169026">
    <property type="protein sequence ID" value="ADY43603.1"/>
    <property type="molecule type" value="mRNA"/>
</dbReference>
<dbReference type="PANTHER" id="PTHR21184">
    <property type="entry name" value="MENORIN (DENDRITIC BRANCHING PROTEIN)"/>
    <property type="match status" value="1"/>
</dbReference>
<dbReference type="AlphaFoldDB" id="F1L0E9"/>
<evidence type="ECO:0000313" key="5">
    <source>
        <dbReference type="EMBL" id="ADY43603.1"/>
    </source>
</evidence>
<organism evidence="5">
    <name type="scientific">Ascaris suum</name>
    <name type="common">Pig roundworm</name>
    <name type="synonym">Ascaris lumbricoides</name>
    <dbReference type="NCBI Taxonomy" id="6253"/>
    <lineage>
        <taxon>Eukaryota</taxon>
        <taxon>Metazoa</taxon>
        <taxon>Ecdysozoa</taxon>
        <taxon>Nematoda</taxon>
        <taxon>Chromadorea</taxon>
        <taxon>Rhabditida</taxon>
        <taxon>Spirurina</taxon>
        <taxon>Ascaridomorpha</taxon>
        <taxon>Ascaridoidea</taxon>
        <taxon>Ascarididae</taxon>
        <taxon>Ascaris</taxon>
    </lineage>
</organism>
<dbReference type="Pfam" id="PF10223">
    <property type="entry name" value="Menorin_N"/>
    <property type="match status" value="1"/>
</dbReference>
<evidence type="ECO:0000259" key="3">
    <source>
        <dbReference type="Pfam" id="PF10223"/>
    </source>
</evidence>
<feature type="signal peptide" evidence="2">
    <location>
        <begin position="1"/>
        <end position="21"/>
    </location>
</feature>
<proteinExistence type="evidence at transcript level"/>
<protein>
    <submittedName>
        <fullName evidence="5">Protein FAM151B</fullName>
    </submittedName>
</protein>
<feature type="domain" description="Menorin-like" evidence="3">
    <location>
        <begin position="42"/>
        <end position="281"/>
    </location>
</feature>
<evidence type="ECO:0000256" key="1">
    <source>
        <dbReference type="ARBA" id="ARBA00044953"/>
    </source>
</evidence>
<comment type="similarity">
    <text evidence="1">Belongs to the menorin family.</text>
</comment>
<dbReference type="GO" id="GO:0005615">
    <property type="term" value="C:extracellular space"/>
    <property type="evidence" value="ECO:0007669"/>
    <property type="project" value="TreeGrafter"/>
</dbReference>
<sequence>MLHQLALTLFALFFRISINAGYRTGARISTVDIWRNETDNGNVIIAHGINSWPALLEQLNEPILERSAVIEGDVLLYKQRKHRNRAIPLMSAPSKIADRITFKEWLREVSKLRKVIKINVRSTEAVRPVLQYLFAASDEITSPVVLHANVFRSPRSIEAAVDAAEFVDGAKKYFPEATLSIGWTKNNISEVTLPQRRIGWRELFQVLALIKDVEQSLMISTRLTIAAHSTDELSFILGVRPAISVLVWSDESDMVDSWTSLIELRSGPHSKRLIFDLHPKHRAILKTLPYILTVSESEYDRYLWRRVEFPSASVVPSGIVDSTDGVAFLGWPNSFLISLLQPPTLPNVQSISAQLTFVRKRNVRRDEDWIDKSGLAIYLPEKVLDIQSPEIDGGIKVFIGYNGRISIENRDRDLLDQYYQSRTTGQLQRADCYAFELVDRGWHVKLVAWIRRCDDDALYGRTEITLETPMLRSRQLRNVIVSKRGDMGVDLLLQNLKHNSASKHSYITAFMLLLITRLFS</sequence>
<feature type="chain" id="PRO_5003266606" evidence="2">
    <location>
        <begin position="22"/>
        <end position="520"/>
    </location>
</feature>
<dbReference type="PANTHER" id="PTHR21184:SF6">
    <property type="entry name" value="CONSERVED PLASMA MEMBRANE PROTEIN"/>
    <property type="match status" value="1"/>
</dbReference>
<dbReference type="InterPro" id="IPR057489">
    <property type="entry name" value="Menorin_C"/>
</dbReference>
<evidence type="ECO:0000259" key="4">
    <source>
        <dbReference type="Pfam" id="PF25161"/>
    </source>
</evidence>
<keyword evidence="2" id="KW-0732">Signal</keyword>
<dbReference type="Pfam" id="PF25161">
    <property type="entry name" value="Menorin_C"/>
    <property type="match status" value="1"/>
</dbReference>
<reference evidence="5" key="1">
    <citation type="journal article" date="2011" name="Genome Res.">
        <title>Deep small RNA sequencing from the nematode Ascaris reveals conservation, functional diversification, and novel developmental profiles.</title>
        <authorList>
            <person name="Wang J."/>
            <person name="Czech B."/>
            <person name="Crunk A."/>
            <person name="Wallace A."/>
            <person name="Mitreva M."/>
            <person name="Hannon G.J."/>
            <person name="Davis R.E."/>
        </authorList>
    </citation>
    <scope>NUCLEOTIDE SEQUENCE</scope>
</reference>
<name>F1L0E9_ASCSU</name>
<evidence type="ECO:0000256" key="2">
    <source>
        <dbReference type="SAM" id="SignalP"/>
    </source>
</evidence>